<organism evidence="7 8">
    <name type="scientific">Taibaiella soli</name>
    <dbReference type="NCBI Taxonomy" id="1649169"/>
    <lineage>
        <taxon>Bacteria</taxon>
        <taxon>Pseudomonadati</taxon>
        <taxon>Bacteroidota</taxon>
        <taxon>Chitinophagia</taxon>
        <taxon>Chitinophagales</taxon>
        <taxon>Chitinophagaceae</taxon>
        <taxon>Taibaiella</taxon>
    </lineage>
</organism>
<dbReference type="InterPro" id="IPR001173">
    <property type="entry name" value="Glyco_trans_2-like"/>
</dbReference>
<dbReference type="PANTHER" id="PTHR43630">
    <property type="entry name" value="POLY-BETA-1,6-N-ACETYL-D-GLUCOSAMINE SYNTHASE"/>
    <property type="match status" value="1"/>
</dbReference>
<dbReference type="Pfam" id="PF00535">
    <property type="entry name" value="Glycos_transf_2"/>
    <property type="match status" value="1"/>
</dbReference>
<dbReference type="OrthoDB" id="9800276at2"/>
<evidence type="ECO:0000259" key="6">
    <source>
        <dbReference type="Pfam" id="PF13632"/>
    </source>
</evidence>
<name>A0A2W2ABT3_9BACT</name>
<feature type="transmembrane region" description="Helical" evidence="4">
    <location>
        <begin position="354"/>
        <end position="378"/>
    </location>
</feature>
<comment type="caution">
    <text evidence="7">The sequence shown here is derived from an EMBL/GenBank/DDBJ whole genome shotgun (WGS) entry which is preliminary data.</text>
</comment>
<keyword evidence="4" id="KW-1133">Transmembrane helix</keyword>
<keyword evidence="4" id="KW-0812">Transmembrane</keyword>
<feature type="domain" description="Glycosyltransferase 2-like" evidence="5">
    <location>
        <begin position="52"/>
        <end position="165"/>
    </location>
</feature>
<dbReference type="EMBL" id="QKTW01000027">
    <property type="protein sequence ID" value="PZF71082.1"/>
    <property type="molecule type" value="Genomic_DNA"/>
</dbReference>
<keyword evidence="4" id="KW-0472">Membrane</keyword>
<sequence>MNVISSLLFILFAVSVAIQLAYAFYFFLPALPSGDNEINDVPVVISEKEKVSVVICGKNEAHHLRNYLPLILAQRYSNASGKRMFEVIVVNDASTDDSAAVLAGFAQNNEHLKIVTILPEEPRKFPGKKFAIGKGVAAAANEWLLFTDADCQPVSKYWIEEMTVLFRTSGGKKQIAGGYGKYAQEPGLLNALIRWETMHSFLQAFSYAYRGMPYMAVGRNMAVEKKLFREAEEWDVWNKLPSGDDDLLVAKTATTDNMRLIMPKGSFTISEPKHYWQDWIRQKQRHLSTGKYYKPSVKRLLGIYALTHSWSWLFFIPLLFTHFYAAAICFMIARCLLYWTVWTAAAKQLGEKKLSIFFPLFDFGWMIYNFAFAPYIFWKNKQQWK</sequence>
<accession>A0A2W2ABT3</accession>
<evidence type="ECO:0000313" key="7">
    <source>
        <dbReference type="EMBL" id="PZF71082.1"/>
    </source>
</evidence>
<dbReference type="Gene3D" id="3.90.550.10">
    <property type="entry name" value="Spore Coat Polysaccharide Biosynthesis Protein SpsA, Chain A"/>
    <property type="match status" value="1"/>
</dbReference>
<dbReference type="AlphaFoldDB" id="A0A2W2ABT3"/>
<feature type="domain" description="Glycosyltransferase 2-like" evidence="6">
    <location>
        <begin position="200"/>
        <end position="341"/>
    </location>
</feature>
<evidence type="ECO:0000256" key="3">
    <source>
        <dbReference type="ARBA" id="ARBA00022679"/>
    </source>
</evidence>
<feature type="transmembrane region" description="Helical" evidence="4">
    <location>
        <begin position="310"/>
        <end position="333"/>
    </location>
</feature>
<evidence type="ECO:0000259" key="5">
    <source>
        <dbReference type="Pfam" id="PF00535"/>
    </source>
</evidence>
<dbReference type="RefSeq" id="WP_111000817.1">
    <property type="nucleotide sequence ID" value="NZ_QKTW01000027.1"/>
</dbReference>
<evidence type="ECO:0000256" key="2">
    <source>
        <dbReference type="ARBA" id="ARBA00022676"/>
    </source>
</evidence>
<reference evidence="7 8" key="1">
    <citation type="submission" date="2018-06" db="EMBL/GenBank/DDBJ databases">
        <title>Mucibacter soli gen. nov., sp. nov., a new member of the family Chitinophagaceae producing mucin.</title>
        <authorList>
            <person name="Kim M.-K."/>
            <person name="Park S."/>
            <person name="Kim T.-S."/>
            <person name="Joung Y."/>
            <person name="Han J.-H."/>
            <person name="Kim S.B."/>
        </authorList>
    </citation>
    <scope>NUCLEOTIDE SEQUENCE [LARGE SCALE GENOMIC DNA]</scope>
    <source>
        <strain evidence="7 8">R1-15</strain>
    </source>
</reference>
<dbReference type="SUPFAM" id="SSF53448">
    <property type="entry name" value="Nucleotide-diphospho-sugar transferases"/>
    <property type="match status" value="1"/>
</dbReference>
<proteinExistence type="inferred from homology"/>
<evidence type="ECO:0000256" key="4">
    <source>
        <dbReference type="SAM" id="Phobius"/>
    </source>
</evidence>
<evidence type="ECO:0000313" key="8">
    <source>
        <dbReference type="Proteomes" id="UP000248745"/>
    </source>
</evidence>
<keyword evidence="3" id="KW-0808">Transferase</keyword>
<comment type="similarity">
    <text evidence="1">Belongs to the glycosyltransferase 2 family.</text>
</comment>
<keyword evidence="2" id="KW-0328">Glycosyltransferase</keyword>
<dbReference type="Proteomes" id="UP000248745">
    <property type="component" value="Unassembled WGS sequence"/>
</dbReference>
<keyword evidence="8" id="KW-1185">Reference proteome</keyword>
<gene>
    <name evidence="7" type="ORF">DN068_20505</name>
</gene>
<dbReference type="GO" id="GO:0016757">
    <property type="term" value="F:glycosyltransferase activity"/>
    <property type="evidence" value="ECO:0007669"/>
    <property type="project" value="UniProtKB-KW"/>
</dbReference>
<dbReference type="InterPro" id="IPR029044">
    <property type="entry name" value="Nucleotide-diphossugar_trans"/>
</dbReference>
<dbReference type="Pfam" id="PF13632">
    <property type="entry name" value="Glyco_trans_2_3"/>
    <property type="match status" value="1"/>
</dbReference>
<protein>
    <recommendedName>
        <fullName evidence="5 6">Glycosyltransferase 2-like domain-containing protein</fullName>
    </recommendedName>
</protein>
<evidence type="ECO:0000256" key="1">
    <source>
        <dbReference type="ARBA" id="ARBA00006739"/>
    </source>
</evidence>
<dbReference type="PANTHER" id="PTHR43630:SF1">
    <property type="entry name" value="POLY-BETA-1,6-N-ACETYL-D-GLUCOSAMINE SYNTHASE"/>
    <property type="match status" value="1"/>
</dbReference>